<dbReference type="InterPro" id="IPR027032">
    <property type="entry name" value="Twinkle-like"/>
</dbReference>
<dbReference type="PANTHER" id="PTHR12873:SF0">
    <property type="entry name" value="TWINKLE MTDNA HELICASE"/>
    <property type="match status" value="1"/>
</dbReference>
<dbReference type="GO" id="GO:0005524">
    <property type="term" value="F:ATP binding"/>
    <property type="evidence" value="ECO:0007669"/>
    <property type="project" value="InterPro"/>
</dbReference>
<dbReference type="GO" id="GO:0005739">
    <property type="term" value="C:mitochondrion"/>
    <property type="evidence" value="ECO:0007669"/>
    <property type="project" value="TreeGrafter"/>
</dbReference>
<dbReference type="PANTHER" id="PTHR12873">
    <property type="entry name" value="T7-LIKE MITOCHONDRIAL DNA HELICASE"/>
    <property type="match status" value="1"/>
</dbReference>
<dbReference type="CDD" id="cd01122">
    <property type="entry name" value="Twinkle_C"/>
    <property type="match status" value="1"/>
</dbReference>
<dbReference type="Gene3D" id="3.40.50.300">
    <property type="entry name" value="P-loop containing nucleotide triphosphate hydrolases"/>
    <property type="match status" value="1"/>
</dbReference>
<keyword evidence="3" id="KW-1185">Reference proteome</keyword>
<dbReference type="GO" id="GO:0003697">
    <property type="term" value="F:single-stranded DNA binding"/>
    <property type="evidence" value="ECO:0007669"/>
    <property type="project" value="InterPro"/>
</dbReference>
<dbReference type="PROSITE" id="PS51199">
    <property type="entry name" value="SF4_HELICASE"/>
    <property type="match status" value="1"/>
</dbReference>
<accession>A0A8X7CFL9</accession>
<dbReference type="InterPro" id="IPR007694">
    <property type="entry name" value="DNA_helicase_DnaB-like_C"/>
</dbReference>
<feature type="domain" description="SF4 helicase" evidence="1">
    <location>
        <begin position="301"/>
        <end position="550"/>
    </location>
</feature>
<dbReference type="EMBL" id="BMAV01016532">
    <property type="protein sequence ID" value="GFY67368.1"/>
    <property type="molecule type" value="Genomic_DNA"/>
</dbReference>
<dbReference type="GO" id="GO:0006264">
    <property type="term" value="P:mitochondrial DNA replication"/>
    <property type="evidence" value="ECO:0007669"/>
    <property type="project" value="TreeGrafter"/>
</dbReference>
<gene>
    <name evidence="2" type="primary">TWNK</name>
    <name evidence="2" type="ORF">TNIN_430741</name>
</gene>
<dbReference type="AlphaFoldDB" id="A0A8X7CFL9"/>
<dbReference type="Pfam" id="PF13481">
    <property type="entry name" value="AAA_25"/>
    <property type="match status" value="1"/>
</dbReference>
<organism evidence="2 3">
    <name type="scientific">Trichonephila inaurata madagascariensis</name>
    <dbReference type="NCBI Taxonomy" id="2747483"/>
    <lineage>
        <taxon>Eukaryota</taxon>
        <taxon>Metazoa</taxon>
        <taxon>Ecdysozoa</taxon>
        <taxon>Arthropoda</taxon>
        <taxon>Chelicerata</taxon>
        <taxon>Arachnida</taxon>
        <taxon>Araneae</taxon>
        <taxon>Araneomorphae</taxon>
        <taxon>Entelegynae</taxon>
        <taxon>Araneoidea</taxon>
        <taxon>Nephilidae</taxon>
        <taxon>Trichonephila</taxon>
        <taxon>Trichonephila inaurata</taxon>
    </lineage>
</organism>
<proteinExistence type="predicted"/>
<dbReference type="Proteomes" id="UP000886998">
    <property type="component" value="Unassembled WGS sequence"/>
</dbReference>
<comment type="caution">
    <text evidence="2">The sequence shown here is derived from an EMBL/GenBank/DDBJ whole genome shotgun (WGS) entry which is preliminary data.</text>
</comment>
<dbReference type="OrthoDB" id="275278at2759"/>
<reference evidence="2" key="1">
    <citation type="submission" date="2020-08" db="EMBL/GenBank/DDBJ databases">
        <title>Multicomponent nature underlies the extraordinary mechanical properties of spider dragline silk.</title>
        <authorList>
            <person name="Kono N."/>
            <person name="Nakamura H."/>
            <person name="Mori M."/>
            <person name="Yoshida Y."/>
            <person name="Ohtoshi R."/>
            <person name="Malay A.D."/>
            <person name="Moran D.A.P."/>
            <person name="Tomita M."/>
            <person name="Numata K."/>
            <person name="Arakawa K."/>
        </authorList>
    </citation>
    <scope>NUCLEOTIDE SEQUENCE</scope>
</reference>
<dbReference type="GO" id="GO:0043139">
    <property type="term" value="F:5'-3' DNA helicase activity"/>
    <property type="evidence" value="ECO:0007669"/>
    <property type="project" value="InterPro"/>
</dbReference>
<evidence type="ECO:0000313" key="2">
    <source>
        <dbReference type="EMBL" id="GFY67368.1"/>
    </source>
</evidence>
<sequence length="553" mass="64423">MLQFQKFYINRMILTSLRLKQHYQFRNVYLQQLCKLERYLKQHPAYYKHVFLSVSHIENRLCSSIANNLLEEKNMDQNFCPHFSQAIALDDLESADLNLVTERFNLKGLNVQYLNKYNVKVSSDLNTLIFPFDSLDGEFVSTQLISYKKGEKTIANSLIKSHSEILFGWSLVKQNQKEIIITSDSLDAITISQETDMLAVSLPSHFKDFSMELLSALKQFSKIIFWLNPSLHNWENHKRLGIHLKEKAFFISPDDFPCALSCLQNGSNIEYILKDICPLHDKFIVTFESYVDAVREEIMGHEKTSGLKWKRFTVLNDLLKGHRPGELTIFSGQTGTGKTTFLSEYSLDLCIQGLPTLWASFEISNVKLIKTMLFQFSKQSLIGDIEAFNYWAEEFKKIPMNFISFGSKKWLFERILQALENAASAYRIQHLVVDNLQYMMNMEEYNTTLDQFRRQEQIFGYLREFANRRKCHVTLIIHPRKEPEFTELNNTSISGTAKAIQEADNILILQTTKTRQYLQVTKNRYDGDKGCVIVEFDKKSLTFNMKQVNEVKM</sequence>
<protein>
    <submittedName>
        <fullName evidence="2">Twinkle protein, mitochondrial</fullName>
    </submittedName>
</protein>
<evidence type="ECO:0000259" key="1">
    <source>
        <dbReference type="PROSITE" id="PS51199"/>
    </source>
</evidence>
<name>A0A8X7CFL9_9ARAC</name>
<dbReference type="SUPFAM" id="SSF52540">
    <property type="entry name" value="P-loop containing nucleoside triphosphate hydrolases"/>
    <property type="match status" value="1"/>
</dbReference>
<dbReference type="InterPro" id="IPR027417">
    <property type="entry name" value="P-loop_NTPase"/>
</dbReference>
<evidence type="ECO:0000313" key="3">
    <source>
        <dbReference type="Proteomes" id="UP000886998"/>
    </source>
</evidence>